<dbReference type="RefSeq" id="WP_052094231.1">
    <property type="nucleotide sequence ID" value="NZ_KN234745.1"/>
</dbReference>
<keyword evidence="2" id="KW-1185">Reference proteome</keyword>
<dbReference type="InterPro" id="IPR027417">
    <property type="entry name" value="P-loop_NTPase"/>
</dbReference>
<dbReference type="eggNOG" id="COG0438">
    <property type="taxonomic scope" value="Bacteria"/>
</dbReference>
<dbReference type="Pfam" id="PF13469">
    <property type="entry name" value="Sulfotransfer_3"/>
    <property type="match status" value="1"/>
</dbReference>
<accession>A0A095WY66</accession>
<name>A0A095WY66_9GAMM</name>
<dbReference type="PANTHER" id="PTHR36451">
    <property type="entry name" value="PAPS-DEPENDENT SULFOTRANSFERASE STF3"/>
    <property type="match status" value="1"/>
</dbReference>
<dbReference type="HOGENOM" id="CLU_059160_0_0_6"/>
<dbReference type="AlphaFoldDB" id="A0A095WY66"/>
<gene>
    <name evidence="1" type="ORF">HRUBRA_01943</name>
</gene>
<organism evidence="1 2">
    <name type="scientific">Pseudohaliea rubra DSM 19751</name>
    <dbReference type="NCBI Taxonomy" id="1265313"/>
    <lineage>
        <taxon>Bacteria</taxon>
        <taxon>Pseudomonadati</taxon>
        <taxon>Pseudomonadota</taxon>
        <taxon>Gammaproteobacteria</taxon>
        <taxon>Cellvibrionales</taxon>
        <taxon>Halieaceae</taxon>
        <taxon>Pseudohaliea</taxon>
    </lineage>
</organism>
<dbReference type="SUPFAM" id="SSF52540">
    <property type="entry name" value="P-loop containing nucleoside triphosphate hydrolases"/>
    <property type="match status" value="1"/>
</dbReference>
<dbReference type="Gene3D" id="3.40.50.300">
    <property type="entry name" value="P-loop containing nucleotide triphosphate hydrolases"/>
    <property type="match status" value="1"/>
</dbReference>
<dbReference type="PATRIC" id="fig|1265313.6.peg.1922"/>
<sequence>MLQSFLVAMAIYGRCYLRSVLPGRHPAAPLGPRRLLFLLLFPLFLLLQLLHWLALALDELLFPDYRQQALQRPVFIAGIPRSGTTYLHRLLASGEGFTTVRTWEALLAPAICQRRALRALARLDRRLGAPLARALDWLIARGSGDFASVHAVGLQDAEEDYLCLLPVAGCFLLLMAFPFDRNLEQLGTLSTLPARRRRALMAFYHRILQRHCYCHPGERFLSKNAAFASWLPYLAERYPDAMFVLCVRQPSTALASQLSALRPARRLFGTDPDGTRTTARFRRLYGAFLDDLVAFAAAAPGRVKILAQRDLRAAPAPVAAALADWLGARSGALPPAEAPGGHRYSLAAFRLSAESVDRELGAAYSALLASPARLAIAP</sequence>
<reference evidence="1 2" key="1">
    <citation type="journal article" date="2014" name="Genome Announc.">
        <title>Genome Sequence of Gammaproteobacterial Pseudohaliea rubra Type Strain DSM 19751, Isolated from Coastal Seawater of the Mediterranean Sea.</title>
        <authorList>
            <person name="Spring S."/>
            <person name="Fiebig A."/>
            <person name="Riedel T."/>
            <person name="Goker M."/>
            <person name="Klenk H.P."/>
        </authorList>
    </citation>
    <scope>NUCLEOTIDE SEQUENCE [LARGE SCALE GENOMIC DNA]</scope>
    <source>
        <strain evidence="1 2">DSM 19751</strain>
    </source>
</reference>
<dbReference type="PANTHER" id="PTHR36451:SF1">
    <property type="entry name" value="OMEGA-HYDROXY-BETA-DIHYDROMENAQUINONE-9 SULFOTRANSFERASE STF3"/>
    <property type="match status" value="1"/>
</dbReference>
<comment type="caution">
    <text evidence="1">The sequence shown here is derived from an EMBL/GenBank/DDBJ whole genome shotgun (WGS) entry which is preliminary data.</text>
</comment>
<evidence type="ECO:0000313" key="1">
    <source>
        <dbReference type="EMBL" id="KGE03564.1"/>
    </source>
</evidence>
<dbReference type="OrthoDB" id="9777890at2"/>
<dbReference type="EMBL" id="AUVB01000054">
    <property type="protein sequence ID" value="KGE03564.1"/>
    <property type="molecule type" value="Genomic_DNA"/>
</dbReference>
<evidence type="ECO:0000313" key="2">
    <source>
        <dbReference type="Proteomes" id="UP000029640"/>
    </source>
</evidence>
<evidence type="ECO:0008006" key="3">
    <source>
        <dbReference type="Google" id="ProtNLM"/>
    </source>
</evidence>
<dbReference type="Proteomes" id="UP000029640">
    <property type="component" value="Unassembled WGS sequence"/>
</dbReference>
<dbReference type="STRING" id="1265313.HRUBRA_01943"/>
<protein>
    <recommendedName>
        <fullName evidence="3">Sulfotransferase</fullName>
    </recommendedName>
</protein>
<dbReference type="InterPro" id="IPR052736">
    <property type="entry name" value="Stf3_sulfotransferase"/>
</dbReference>
<proteinExistence type="predicted"/>